<dbReference type="InterPro" id="IPR029000">
    <property type="entry name" value="Cyclophilin-like_dom_sf"/>
</dbReference>
<feature type="compositionally biased region" description="Gly residues" evidence="10">
    <location>
        <begin position="485"/>
        <end position="494"/>
    </location>
</feature>
<evidence type="ECO:0000256" key="9">
    <source>
        <dbReference type="RuleBase" id="RU365081"/>
    </source>
</evidence>
<dbReference type="InterPro" id="IPR000504">
    <property type="entry name" value="RRM_dom"/>
</dbReference>
<evidence type="ECO:0000256" key="2">
    <source>
        <dbReference type="ARBA" id="ARBA00002388"/>
    </source>
</evidence>
<dbReference type="PROSITE" id="PS50102">
    <property type="entry name" value="RRM"/>
    <property type="match status" value="1"/>
</dbReference>
<feature type="compositionally biased region" description="Low complexity" evidence="10">
    <location>
        <begin position="544"/>
        <end position="560"/>
    </location>
</feature>
<dbReference type="PRINTS" id="PR00153">
    <property type="entry name" value="CSAPPISMRASE"/>
</dbReference>
<feature type="compositionally biased region" description="Basic residues" evidence="10">
    <location>
        <begin position="354"/>
        <end position="364"/>
    </location>
</feature>
<evidence type="ECO:0000256" key="8">
    <source>
        <dbReference type="PROSITE-ProRule" id="PRU00176"/>
    </source>
</evidence>
<evidence type="ECO:0000256" key="4">
    <source>
        <dbReference type="ARBA" id="ARBA00022884"/>
    </source>
</evidence>
<dbReference type="AlphaFoldDB" id="A0A8D8CFI0"/>
<keyword evidence="6 9" id="KW-0413">Isomerase</keyword>
<dbReference type="InterPro" id="IPR012677">
    <property type="entry name" value="Nucleotide-bd_a/b_plait_sf"/>
</dbReference>
<dbReference type="InterPro" id="IPR035538">
    <property type="entry name" value="Cyclophilin_PPIL4"/>
</dbReference>
<dbReference type="PANTHER" id="PTHR45843">
    <property type="entry name" value="PEPTIDYL-PROLYL CIS-TRANS ISOMERASE-LIKE 4"/>
    <property type="match status" value="1"/>
</dbReference>
<comment type="function">
    <text evidence="2 9">PPIases accelerate the folding of proteins. It catalyzes the cis-trans isomerization of proline imidic peptide bonds in oligopeptides.</text>
</comment>
<dbReference type="Gene3D" id="3.30.70.330">
    <property type="match status" value="1"/>
</dbReference>
<evidence type="ECO:0000259" key="12">
    <source>
        <dbReference type="PROSITE" id="PS50102"/>
    </source>
</evidence>
<dbReference type="Pfam" id="PF00076">
    <property type="entry name" value="RRM_1"/>
    <property type="match status" value="1"/>
</dbReference>
<evidence type="ECO:0000256" key="7">
    <source>
        <dbReference type="ARBA" id="ARBA00023242"/>
    </source>
</evidence>
<dbReference type="GO" id="GO:0003723">
    <property type="term" value="F:RNA binding"/>
    <property type="evidence" value="ECO:0007669"/>
    <property type="project" value="UniProtKB-UniRule"/>
</dbReference>
<keyword evidence="5 9" id="KW-0697">Rotamase</keyword>
<feature type="compositionally biased region" description="Basic and acidic residues" evidence="10">
    <location>
        <begin position="437"/>
        <end position="461"/>
    </location>
</feature>
<name>A0A8D8CFI0_CULPI</name>
<dbReference type="EMBL" id="HBUE01124181">
    <property type="protein sequence ID" value="CAG6493824.1"/>
    <property type="molecule type" value="Transcribed_RNA"/>
</dbReference>
<feature type="compositionally biased region" description="Gly residues" evidence="10">
    <location>
        <begin position="421"/>
        <end position="436"/>
    </location>
</feature>
<evidence type="ECO:0000256" key="3">
    <source>
        <dbReference type="ARBA" id="ARBA00004123"/>
    </source>
</evidence>
<dbReference type="PROSITE" id="PS50072">
    <property type="entry name" value="CSA_PPIASE_2"/>
    <property type="match status" value="1"/>
</dbReference>
<feature type="compositionally biased region" description="Basic residues" evidence="10">
    <location>
        <begin position="639"/>
        <end position="651"/>
    </location>
</feature>
<sequence>MSVVIETTIGDITVDLFLKERPRATLNFLKLCKLKYYNFNLFHTVQHGFIAQTGDPSGSGDGGSSVWGVLEGKHKRYFEGETVPKIKHTEPGLLSMVCAGEGLLGSQFFFTLGPELLSLDGGGHCVIGEVTEGHEVLRKLSEVICDEKHRPYKDVRVTHTMVLEDPFEDPRGFRVPSRSPSPSAERLAGGRIAADEEIDDTEGKSAEEIAEMMAEKEAKARATILEIVGDIPDAEMAPPENVLFVCKLNPVTTDDDLQIIFSRFGKIVGCEVIRDKVSGDSLQYAFIEFEDKKSCEDAYFKMDNVLIDDRRIHVDFSQSVAKLRWRGKGRGIEYLDGTDKKSFKDIEYKDERRDRKRAPSRLRKSTSSAEESERESRRSRSRTRSSRRSPRRSPRRGRRTPRKHRGGKRRRRSPWRRGRAGRGGGGGGGGGAGGGGKSDKKVQLSEDNSAHMEERNGRDIRVVAGMVDYKNRPYPTSFIKRNAPPGGGGGGGSGESSANRRRNRSRSPLPFRNKRRSRSRSPLPFRRRSRSRSPLPLRRRTRSRSPLPFRRVSRSRSPLPLRRRDSRSRSPLPLRRRDSRSLSPVRHRQRSYSPEPVPRRNISPSPGPASRHSRRRSRDYSGAESSDGYDRRRKDSERRRRSSSSGKRKSKPSSSSKRYSSGSESDGSGGSDRHRRHKSKKGKKDRK</sequence>
<reference evidence="13" key="1">
    <citation type="submission" date="2021-05" db="EMBL/GenBank/DDBJ databases">
        <authorList>
            <person name="Alioto T."/>
            <person name="Alioto T."/>
            <person name="Gomez Garrido J."/>
        </authorList>
    </citation>
    <scope>NUCLEOTIDE SEQUENCE</scope>
</reference>
<keyword evidence="4 8" id="KW-0694">RNA-binding</keyword>
<feature type="compositionally biased region" description="Low complexity" evidence="10">
    <location>
        <begin position="652"/>
        <end position="666"/>
    </location>
</feature>
<dbReference type="SUPFAM" id="SSF50891">
    <property type="entry name" value="Cyclophilin-like"/>
    <property type="match status" value="1"/>
</dbReference>
<dbReference type="FunFam" id="2.40.100.10:FF:000015">
    <property type="entry name" value="Peptidyl-prolyl cis-trans isomerase"/>
    <property type="match status" value="1"/>
</dbReference>
<feature type="compositionally biased region" description="Basic residues" evidence="10">
    <location>
        <begin position="377"/>
        <end position="420"/>
    </location>
</feature>
<dbReference type="SUPFAM" id="SSF54928">
    <property type="entry name" value="RNA-binding domain, RBD"/>
    <property type="match status" value="1"/>
</dbReference>
<feature type="compositionally biased region" description="Basic residues" evidence="10">
    <location>
        <begin position="673"/>
        <end position="687"/>
    </location>
</feature>
<dbReference type="EC" id="5.2.1.8" evidence="9"/>
<dbReference type="InterPro" id="IPR035979">
    <property type="entry name" value="RBD_domain_sf"/>
</dbReference>
<comment type="subcellular location">
    <subcellularLocation>
        <location evidence="3 9">Nucleus</location>
    </subcellularLocation>
</comment>
<dbReference type="InterPro" id="IPR035542">
    <property type="entry name" value="CRIP"/>
</dbReference>
<dbReference type="PANTHER" id="PTHR45843:SF1">
    <property type="entry name" value="PEPTIDYL-PROLYL CIS-TRANS ISOMERASE-LIKE 4"/>
    <property type="match status" value="1"/>
</dbReference>
<evidence type="ECO:0000256" key="6">
    <source>
        <dbReference type="ARBA" id="ARBA00023235"/>
    </source>
</evidence>
<dbReference type="Gene3D" id="2.40.100.10">
    <property type="entry name" value="Cyclophilin-like"/>
    <property type="match status" value="1"/>
</dbReference>
<feature type="domain" description="PPIase cyclophilin-type" evidence="11">
    <location>
        <begin position="6"/>
        <end position="162"/>
    </location>
</feature>
<comment type="catalytic activity">
    <reaction evidence="1 9">
        <text>[protein]-peptidylproline (omega=180) = [protein]-peptidylproline (omega=0)</text>
        <dbReference type="Rhea" id="RHEA:16237"/>
        <dbReference type="Rhea" id="RHEA-COMP:10747"/>
        <dbReference type="Rhea" id="RHEA-COMP:10748"/>
        <dbReference type="ChEBI" id="CHEBI:83833"/>
        <dbReference type="ChEBI" id="CHEBI:83834"/>
        <dbReference type="EC" id="5.2.1.8"/>
    </reaction>
</comment>
<dbReference type="Pfam" id="PF00160">
    <property type="entry name" value="Pro_isomerase"/>
    <property type="match status" value="1"/>
</dbReference>
<accession>A0A8D8CFI0</accession>
<dbReference type="InterPro" id="IPR002130">
    <property type="entry name" value="Cyclophilin-type_PPIase_dom"/>
</dbReference>
<evidence type="ECO:0000313" key="13">
    <source>
        <dbReference type="EMBL" id="CAG6493824.1"/>
    </source>
</evidence>
<dbReference type="GO" id="GO:0003755">
    <property type="term" value="F:peptidyl-prolyl cis-trans isomerase activity"/>
    <property type="evidence" value="ECO:0007669"/>
    <property type="project" value="UniProtKB-UniRule"/>
</dbReference>
<feature type="region of interest" description="Disordered" evidence="10">
    <location>
        <begin position="350"/>
        <end position="687"/>
    </location>
</feature>
<evidence type="ECO:0000256" key="5">
    <source>
        <dbReference type="ARBA" id="ARBA00023110"/>
    </source>
</evidence>
<proteinExistence type="inferred from homology"/>
<comment type="similarity">
    <text evidence="9">Belongs to the cyclophilin-type PPIase family. PPIL4 subfamily.</text>
</comment>
<evidence type="ECO:0000256" key="1">
    <source>
        <dbReference type="ARBA" id="ARBA00000971"/>
    </source>
</evidence>
<dbReference type="FunFam" id="3.30.70.330:FF:000287">
    <property type="entry name" value="Peptidyl-prolyl cis-trans isomerase"/>
    <property type="match status" value="1"/>
</dbReference>
<dbReference type="CDD" id="cd12235">
    <property type="entry name" value="RRM_PPIL4"/>
    <property type="match status" value="1"/>
</dbReference>
<organism evidence="13">
    <name type="scientific">Culex pipiens</name>
    <name type="common">House mosquito</name>
    <dbReference type="NCBI Taxonomy" id="7175"/>
    <lineage>
        <taxon>Eukaryota</taxon>
        <taxon>Metazoa</taxon>
        <taxon>Ecdysozoa</taxon>
        <taxon>Arthropoda</taxon>
        <taxon>Hexapoda</taxon>
        <taxon>Insecta</taxon>
        <taxon>Pterygota</taxon>
        <taxon>Neoptera</taxon>
        <taxon>Endopterygota</taxon>
        <taxon>Diptera</taxon>
        <taxon>Nematocera</taxon>
        <taxon>Culicoidea</taxon>
        <taxon>Culicidae</taxon>
        <taxon>Culicinae</taxon>
        <taxon>Culicini</taxon>
        <taxon>Culex</taxon>
        <taxon>Culex</taxon>
    </lineage>
</organism>
<dbReference type="CDD" id="cd01921">
    <property type="entry name" value="cyclophilin_RRM"/>
    <property type="match status" value="1"/>
</dbReference>
<feature type="domain" description="RRM" evidence="12">
    <location>
        <begin position="241"/>
        <end position="319"/>
    </location>
</feature>
<dbReference type="GO" id="GO:0005634">
    <property type="term" value="C:nucleus"/>
    <property type="evidence" value="ECO:0007669"/>
    <property type="project" value="UniProtKB-SubCell"/>
</dbReference>
<protein>
    <recommendedName>
        <fullName evidence="9">Peptidyl-prolyl cis-trans isomerase</fullName>
        <shortName evidence="9">PPIase</shortName>
        <ecNumber evidence="9">5.2.1.8</ecNumber>
    </recommendedName>
</protein>
<dbReference type="SMART" id="SM00360">
    <property type="entry name" value="RRM"/>
    <property type="match status" value="1"/>
</dbReference>
<feature type="compositionally biased region" description="Basic and acidic residues" evidence="10">
    <location>
        <begin position="628"/>
        <end position="638"/>
    </location>
</feature>
<evidence type="ECO:0000259" key="11">
    <source>
        <dbReference type="PROSITE" id="PS50072"/>
    </source>
</evidence>
<feature type="compositionally biased region" description="Basic residues" evidence="10">
    <location>
        <begin position="512"/>
        <end position="543"/>
    </location>
</feature>
<evidence type="ECO:0000256" key="10">
    <source>
        <dbReference type="SAM" id="MobiDB-lite"/>
    </source>
</evidence>
<keyword evidence="7 9" id="KW-0539">Nucleus</keyword>